<dbReference type="AlphaFoldDB" id="A0A5A8EM43"/>
<sequence>MAALPAPKGGIHHLLFAGADEPLSGWDVSARNGWVRRVKDEHIRERCLELHGAHPDSCYITLPARLDEVVGVKRPQVFTIVLKLTGGHCVVEVLVRDESGQLRRLRLSTSQSSTRVSPFLCGIPLRAPRGREGEWARSVPLTAEPLSLPLATITLDPLPDASAQQPRQLPRGMSVVADLVARATALE</sequence>
<dbReference type="OrthoDB" id="6604886at2759"/>
<feature type="domain" description="CFA20" evidence="1">
    <location>
        <begin position="9"/>
        <end position="130"/>
    </location>
</feature>
<evidence type="ECO:0000259" key="1">
    <source>
        <dbReference type="Pfam" id="PF05018"/>
    </source>
</evidence>
<organism evidence="2 3">
    <name type="scientific">Cafeteria roenbergensis</name>
    <name type="common">Marine flagellate</name>
    <dbReference type="NCBI Taxonomy" id="33653"/>
    <lineage>
        <taxon>Eukaryota</taxon>
        <taxon>Sar</taxon>
        <taxon>Stramenopiles</taxon>
        <taxon>Bigyra</taxon>
        <taxon>Opalozoa</taxon>
        <taxon>Bicosoecida</taxon>
        <taxon>Cafeteriaceae</taxon>
        <taxon>Cafeteria</taxon>
    </lineage>
</organism>
<dbReference type="PANTHER" id="PTHR12458">
    <property type="entry name" value="ORF PROTEIN"/>
    <property type="match status" value="1"/>
</dbReference>
<evidence type="ECO:0000313" key="3">
    <source>
        <dbReference type="Proteomes" id="UP000322899"/>
    </source>
</evidence>
<reference evidence="2 3" key="1">
    <citation type="submission" date="2019-07" db="EMBL/GenBank/DDBJ databases">
        <title>Genomes of Cafeteria roenbergensis.</title>
        <authorList>
            <person name="Fischer M.G."/>
            <person name="Hackl T."/>
            <person name="Roman M."/>
        </authorList>
    </citation>
    <scope>NUCLEOTIDE SEQUENCE [LARGE SCALE GENOMIC DNA]</scope>
    <source>
        <strain evidence="2 3">E4-10P</strain>
    </source>
</reference>
<dbReference type="Pfam" id="PF05018">
    <property type="entry name" value="CFA20_dom"/>
    <property type="match status" value="1"/>
</dbReference>
<proteinExistence type="predicted"/>
<name>A0A5A8EM43_CAFRO</name>
<dbReference type="InterPro" id="IPR007714">
    <property type="entry name" value="CFA20_dom"/>
</dbReference>
<evidence type="ECO:0000313" key="2">
    <source>
        <dbReference type="EMBL" id="KAA0178434.1"/>
    </source>
</evidence>
<comment type="caution">
    <text evidence="2">The sequence shown here is derived from an EMBL/GenBank/DDBJ whole genome shotgun (WGS) entry which is preliminary data.</text>
</comment>
<dbReference type="InterPro" id="IPR040441">
    <property type="entry name" value="CFA20/CFAP20DC"/>
</dbReference>
<dbReference type="EMBL" id="VLTO01000001">
    <property type="protein sequence ID" value="KAA0178434.1"/>
    <property type="molecule type" value="Genomic_DNA"/>
</dbReference>
<dbReference type="Proteomes" id="UP000322899">
    <property type="component" value="Unassembled WGS sequence"/>
</dbReference>
<gene>
    <name evidence="2" type="ORF">FNF27_00283</name>
</gene>
<accession>A0A5A8EM43</accession>
<protein>
    <recommendedName>
        <fullName evidence="1">CFA20 domain-containing protein</fullName>
    </recommendedName>
</protein>